<dbReference type="Proteomes" id="UP000245884">
    <property type="component" value="Unassembled WGS sequence"/>
</dbReference>
<name>A0A316UTW3_9BASI</name>
<evidence type="ECO:0000256" key="1">
    <source>
        <dbReference type="SAM" id="MobiDB-lite"/>
    </source>
</evidence>
<gene>
    <name evidence="2" type="ORF">BDZ90DRAFT_171301</name>
</gene>
<accession>A0A316UTW3</accession>
<feature type="compositionally biased region" description="Basic and acidic residues" evidence="1">
    <location>
        <begin position="125"/>
        <end position="134"/>
    </location>
</feature>
<protein>
    <submittedName>
        <fullName evidence="2">Uncharacterized protein</fullName>
    </submittedName>
</protein>
<evidence type="ECO:0000313" key="2">
    <source>
        <dbReference type="EMBL" id="PWN27761.1"/>
    </source>
</evidence>
<organism evidence="2 3">
    <name type="scientific">Jaminaea rosea</name>
    <dbReference type="NCBI Taxonomy" id="1569628"/>
    <lineage>
        <taxon>Eukaryota</taxon>
        <taxon>Fungi</taxon>
        <taxon>Dikarya</taxon>
        <taxon>Basidiomycota</taxon>
        <taxon>Ustilaginomycotina</taxon>
        <taxon>Exobasidiomycetes</taxon>
        <taxon>Microstromatales</taxon>
        <taxon>Microstromatales incertae sedis</taxon>
        <taxon>Jaminaea</taxon>
    </lineage>
</organism>
<proteinExistence type="predicted"/>
<dbReference type="GeneID" id="37025515"/>
<dbReference type="AlphaFoldDB" id="A0A316UTW3"/>
<keyword evidence="3" id="KW-1185">Reference proteome</keyword>
<dbReference type="EMBL" id="KZ819667">
    <property type="protein sequence ID" value="PWN27761.1"/>
    <property type="molecule type" value="Genomic_DNA"/>
</dbReference>
<dbReference type="RefSeq" id="XP_025362373.1">
    <property type="nucleotide sequence ID" value="XM_025503692.1"/>
</dbReference>
<evidence type="ECO:0000313" key="3">
    <source>
        <dbReference type="Proteomes" id="UP000245884"/>
    </source>
</evidence>
<feature type="region of interest" description="Disordered" evidence="1">
    <location>
        <begin position="109"/>
        <end position="136"/>
    </location>
</feature>
<feature type="compositionally biased region" description="Basic and acidic residues" evidence="1">
    <location>
        <begin position="155"/>
        <end position="178"/>
    </location>
</feature>
<sequence length="249" mass="27942">MSAASQPAVEMLSQTSRGAHPPSCVLVLSSFPIGPAYTMARIPFTYTFIYKGKDYTHLVRFEGDPTPAAVDAMPADERKKMKDKYWQRVKAAKKDIEAEEAEERVAKRAHKEANAIEGHLPRPKAPKEDAEAKRARLAAVEASLPPGLSARAVKQAKDDSTKARREEALGEEGRRQLGESKAVFQQLFHNDSRDGRPERRIDNNRRSLERKGREGRAAQRHGRDEREGYSRDNRSCSDRTAICSKLPYA</sequence>
<feature type="compositionally biased region" description="Basic and acidic residues" evidence="1">
    <location>
        <begin position="190"/>
        <end position="237"/>
    </location>
</feature>
<feature type="region of interest" description="Disordered" evidence="1">
    <location>
        <begin position="148"/>
        <end position="249"/>
    </location>
</feature>
<reference evidence="2 3" key="1">
    <citation type="journal article" date="2018" name="Mol. Biol. Evol.">
        <title>Broad Genomic Sampling Reveals a Smut Pathogenic Ancestry of the Fungal Clade Ustilaginomycotina.</title>
        <authorList>
            <person name="Kijpornyongpan T."/>
            <person name="Mondo S.J."/>
            <person name="Barry K."/>
            <person name="Sandor L."/>
            <person name="Lee J."/>
            <person name="Lipzen A."/>
            <person name="Pangilinan J."/>
            <person name="LaButti K."/>
            <person name="Hainaut M."/>
            <person name="Henrissat B."/>
            <person name="Grigoriev I.V."/>
            <person name="Spatafora J.W."/>
            <person name="Aime M.C."/>
        </authorList>
    </citation>
    <scope>NUCLEOTIDE SEQUENCE [LARGE SCALE GENOMIC DNA]</scope>
    <source>
        <strain evidence="2 3">MCA 5214</strain>
    </source>
</reference>